<evidence type="ECO:0000313" key="10">
    <source>
        <dbReference type="Proteomes" id="UP000199534"/>
    </source>
</evidence>
<organism evidence="9 10">
    <name type="scientific">Robiginitalea myxolifaciens</name>
    <dbReference type="NCBI Taxonomy" id="400055"/>
    <lineage>
        <taxon>Bacteria</taxon>
        <taxon>Pseudomonadati</taxon>
        <taxon>Bacteroidota</taxon>
        <taxon>Flavobacteriia</taxon>
        <taxon>Flavobacteriales</taxon>
        <taxon>Flavobacteriaceae</taxon>
        <taxon>Robiginitalea</taxon>
    </lineage>
</organism>
<evidence type="ECO:0000313" key="9">
    <source>
        <dbReference type="EMBL" id="SFR49890.1"/>
    </source>
</evidence>
<evidence type="ECO:0000256" key="8">
    <source>
        <dbReference type="RuleBase" id="RU363041"/>
    </source>
</evidence>
<proteinExistence type="inferred from homology"/>
<evidence type="ECO:0000256" key="2">
    <source>
        <dbReference type="ARBA" id="ARBA00009142"/>
    </source>
</evidence>
<gene>
    <name evidence="9" type="ORF">SAMN04490243_2314</name>
</gene>
<dbReference type="PANTHER" id="PTHR30269:SF37">
    <property type="entry name" value="MEMBRANE TRANSPORTER PROTEIN"/>
    <property type="match status" value="1"/>
</dbReference>
<feature type="transmembrane region" description="Helical" evidence="8">
    <location>
        <begin position="127"/>
        <end position="148"/>
    </location>
</feature>
<name>A0A1I6H696_9FLAO</name>
<evidence type="ECO:0000256" key="3">
    <source>
        <dbReference type="ARBA" id="ARBA00022448"/>
    </source>
</evidence>
<evidence type="ECO:0000256" key="4">
    <source>
        <dbReference type="ARBA" id="ARBA00022475"/>
    </source>
</evidence>
<dbReference type="Pfam" id="PF01925">
    <property type="entry name" value="TauE"/>
    <property type="match status" value="1"/>
</dbReference>
<dbReference type="InterPro" id="IPR002781">
    <property type="entry name" value="TM_pro_TauE-like"/>
</dbReference>
<feature type="transmembrane region" description="Helical" evidence="8">
    <location>
        <begin position="71"/>
        <end position="90"/>
    </location>
</feature>
<reference evidence="9 10" key="1">
    <citation type="submission" date="2016-10" db="EMBL/GenBank/DDBJ databases">
        <authorList>
            <person name="de Groot N.N."/>
        </authorList>
    </citation>
    <scope>NUCLEOTIDE SEQUENCE [LARGE SCALE GENOMIC DNA]</scope>
    <source>
        <strain evidence="9 10">DSM 21019</strain>
    </source>
</reference>
<evidence type="ECO:0000256" key="6">
    <source>
        <dbReference type="ARBA" id="ARBA00022989"/>
    </source>
</evidence>
<feature type="transmembrane region" description="Helical" evidence="8">
    <location>
        <begin position="96"/>
        <end position="115"/>
    </location>
</feature>
<feature type="transmembrane region" description="Helical" evidence="8">
    <location>
        <begin position="193"/>
        <end position="210"/>
    </location>
</feature>
<evidence type="ECO:0000256" key="1">
    <source>
        <dbReference type="ARBA" id="ARBA00004651"/>
    </source>
</evidence>
<dbReference type="RefSeq" id="WP_092982733.1">
    <property type="nucleotide sequence ID" value="NZ_FOYQ01000002.1"/>
</dbReference>
<dbReference type="EMBL" id="FOYQ01000002">
    <property type="protein sequence ID" value="SFR49890.1"/>
    <property type="molecule type" value="Genomic_DNA"/>
</dbReference>
<evidence type="ECO:0000256" key="7">
    <source>
        <dbReference type="ARBA" id="ARBA00023136"/>
    </source>
</evidence>
<keyword evidence="10" id="KW-1185">Reference proteome</keyword>
<dbReference type="InterPro" id="IPR052017">
    <property type="entry name" value="TSUP"/>
</dbReference>
<protein>
    <recommendedName>
        <fullName evidence="8">Probable membrane transporter protein</fullName>
    </recommendedName>
</protein>
<keyword evidence="7 8" id="KW-0472">Membrane</keyword>
<keyword evidence="3" id="KW-0813">Transport</keyword>
<comment type="subcellular location">
    <subcellularLocation>
        <location evidence="1 8">Cell membrane</location>
        <topology evidence="1 8">Multi-pass membrane protein</topology>
    </subcellularLocation>
</comment>
<keyword evidence="6 8" id="KW-1133">Transmembrane helix</keyword>
<accession>A0A1I6H696</accession>
<dbReference type="AlphaFoldDB" id="A0A1I6H696"/>
<sequence length="248" mass="27242">MLLRNLPWFIILALIAEILGTVGGFGSSVFFVPMASYFLDFQSVLGITAVFHLSSNLTKIGFFRKGIDKRLLVYLGIPAVLFVIVGAWLSKFVDPKYLSLSLGIFLLLFGGFYLIQQQNEMKPTNRNAFAGGAASGFLAGLMGTGGAIRGAFMAAFNLKKETFIATSAFIDFGIDLSRTVVYGLNGYIHKHDLYLIPILAVVSVIGTYIGKRILDRVTQEQFRRFVLIIIVSLGLVTLALHLFTQQGQ</sequence>
<feature type="transmembrane region" description="Helical" evidence="8">
    <location>
        <begin position="222"/>
        <end position="243"/>
    </location>
</feature>
<evidence type="ECO:0000256" key="5">
    <source>
        <dbReference type="ARBA" id="ARBA00022692"/>
    </source>
</evidence>
<dbReference type="PANTHER" id="PTHR30269">
    <property type="entry name" value="TRANSMEMBRANE PROTEIN YFCA"/>
    <property type="match status" value="1"/>
</dbReference>
<dbReference type="GO" id="GO:0005886">
    <property type="term" value="C:plasma membrane"/>
    <property type="evidence" value="ECO:0007669"/>
    <property type="project" value="UniProtKB-SubCell"/>
</dbReference>
<keyword evidence="4 8" id="KW-1003">Cell membrane</keyword>
<dbReference type="OrthoDB" id="677436at2"/>
<comment type="similarity">
    <text evidence="2 8">Belongs to the 4-toluene sulfonate uptake permease (TSUP) (TC 2.A.102) family.</text>
</comment>
<dbReference type="Proteomes" id="UP000199534">
    <property type="component" value="Unassembled WGS sequence"/>
</dbReference>
<keyword evidence="5 8" id="KW-0812">Transmembrane</keyword>
<dbReference type="STRING" id="400055.SAMN04490243_2314"/>